<evidence type="ECO:0000256" key="4">
    <source>
        <dbReference type="HAMAP-Rule" id="MF_00512"/>
    </source>
</evidence>
<feature type="region of interest" description="Disordered" evidence="5">
    <location>
        <begin position="52"/>
        <end position="92"/>
    </location>
</feature>
<name>A0A133VFT8_9EURY</name>
<sequence>MVRIVISDPKKGKAYQIEPEKSQFEKLIGLKIGDQFEGEKIDLPGYKLEIKGGSDEEGFPMRKDVKGEGRTQPLLSGGTGYKPKRKGLRKRRTVRGHIVSKNIAQLNTIIKKHGEKSLEESLGLETEEIEETEKTEEE</sequence>
<keyword evidence="7" id="KW-1185">Reference proteome</keyword>
<evidence type="ECO:0000256" key="3">
    <source>
        <dbReference type="ARBA" id="ARBA00023274"/>
    </source>
</evidence>
<dbReference type="GO" id="GO:0003735">
    <property type="term" value="F:structural constituent of ribosome"/>
    <property type="evidence" value="ECO:0007669"/>
    <property type="project" value="InterPro"/>
</dbReference>
<dbReference type="Proteomes" id="UP000070549">
    <property type="component" value="Unassembled WGS sequence"/>
</dbReference>
<feature type="compositionally biased region" description="Basic and acidic residues" evidence="5">
    <location>
        <begin position="52"/>
        <end position="69"/>
    </location>
</feature>
<organism evidence="6 7">
    <name type="scientific">candidate division MSBL1 archaeon SCGC-AAA382A03</name>
    <dbReference type="NCBI Taxonomy" id="1698278"/>
    <lineage>
        <taxon>Archaea</taxon>
        <taxon>Methanobacteriati</taxon>
        <taxon>Methanobacteriota</taxon>
        <taxon>candidate division MSBL1</taxon>
    </lineage>
</organism>
<reference evidence="6 7" key="1">
    <citation type="journal article" date="2016" name="Sci. Rep.">
        <title>Metabolic traits of an uncultured archaeal lineage -MSBL1- from brine pools of the Red Sea.</title>
        <authorList>
            <person name="Mwirichia R."/>
            <person name="Alam I."/>
            <person name="Rashid M."/>
            <person name="Vinu M."/>
            <person name="Ba-Alawi W."/>
            <person name="Anthony Kamau A."/>
            <person name="Kamanda Ngugi D."/>
            <person name="Goker M."/>
            <person name="Klenk H.P."/>
            <person name="Bajic V."/>
            <person name="Stingl U."/>
        </authorList>
    </citation>
    <scope>NUCLEOTIDE SEQUENCE [LARGE SCALE GENOMIC DNA]</scope>
    <source>
        <strain evidence="6">SCGC-AAA382A03</strain>
    </source>
</reference>
<keyword evidence="3 4" id="KW-0687">Ribonucleoprotein</keyword>
<keyword evidence="2 4" id="KW-0689">Ribosomal protein</keyword>
<dbReference type="HAMAP" id="MF_00512">
    <property type="entry name" value="Ribosomal_eS6"/>
    <property type="match status" value="1"/>
</dbReference>
<proteinExistence type="inferred from homology"/>
<dbReference type="InterPro" id="IPR001377">
    <property type="entry name" value="Ribosomal_eS6"/>
</dbReference>
<evidence type="ECO:0000256" key="2">
    <source>
        <dbReference type="ARBA" id="ARBA00022980"/>
    </source>
</evidence>
<evidence type="ECO:0000313" key="7">
    <source>
        <dbReference type="Proteomes" id="UP000070549"/>
    </source>
</evidence>
<dbReference type="NCBIfam" id="NF003294">
    <property type="entry name" value="PRK04290.1-3"/>
    <property type="match status" value="1"/>
</dbReference>
<protein>
    <recommendedName>
        <fullName evidence="4">Small ribosomal subunit protein eS6</fullName>
    </recommendedName>
</protein>
<evidence type="ECO:0000256" key="1">
    <source>
        <dbReference type="ARBA" id="ARBA00009312"/>
    </source>
</evidence>
<dbReference type="AlphaFoldDB" id="A0A133VFT8"/>
<evidence type="ECO:0000256" key="5">
    <source>
        <dbReference type="SAM" id="MobiDB-lite"/>
    </source>
</evidence>
<dbReference type="GO" id="GO:0006412">
    <property type="term" value="P:translation"/>
    <property type="evidence" value="ECO:0007669"/>
    <property type="project" value="UniProtKB-UniRule"/>
</dbReference>
<dbReference type="SMART" id="SM01405">
    <property type="entry name" value="Ribosomal_S6e"/>
    <property type="match status" value="1"/>
</dbReference>
<dbReference type="InterPro" id="IPR020924">
    <property type="entry name" value="Ribosomal_eS6_arc"/>
</dbReference>
<evidence type="ECO:0000313" key="6">
    <source>
        <dbReference type="EMBL" id="KXB05299.1"/>
    </source>
</evidence>
<comment type="similarity">
    <text evidence="1 4">Belongs to the eukaryotic ribosomal protein eS6 family.</text>
</comment>
<dbReference type="GO" id="GO:1990904">
    <property type="term" value="C:ribonucleoprotein complex"/>
    <property type="evidence" value="ECO:0007669"/>
    <property type="project" value="UniProtKB-KW"/>
</dbReference>
<comment type="caution">
    <text evidence="6">The sequence shown here is derived from an EMBL/GenBank/DDBJ whole genome shotgun (WGS) entry which is preliminary data.</text>
</comment>
<feature type="compositionally biased region" description="Basic residues" evidence="5">
    <location>
        <begin position="82"/>
        <end position="92"/>
    </location>
</feature>
<feature type="compositionally biased region" description="Acidic residues" evidence="5">
    <location>
        <begin position="125"/>
        <end position="138"/>
    </location>
</feature>
<gene>
    <name evidence="4" type="primary">rps6e</name>
    <name evidence="6" type="ORF">AKJ49_01100</name>
</gene>
<feature type="region of interest" description="Disordered" evidence="5">
    <location>
        <begin position="115"/>
        <end position="138"/>
    </location>
</feature>
<dbReference type="PANTHER" id="PTHR11502">
    <property type="entry name" value="40S RIBOSOMAL PROTEIN S6"/>
    <property type="match status" value="1"/>
</dbReference>
<dbReference type="GO" id="GO:0005840">
    <property type="term" value="C:ribosome"/>
    <property type="evidence" value="ECO:0007669"/>
    <property type="project" value="UniProtKB-KW"/>
</dbReference>
<dbReference type="Pfam" id="PF01092">
    <property type="entry name" value="Ribosomal_S6e"/>
    <property type="match status" value="1"/>
</dbReference>
<accession>A0A133VFT8</accession>
<dbReference type="EMBL" id="LHYC01000023">
    <property type="protein sequence ID" value="KXB05299.1"/>
    <property type="molecule type" value="Genomic_DNA"/>
</dbReference>